<dbReference type="SUPFAM" id="SSF111038">
    <property type="entry name" value="YjbQ-like"/>
    <property type="match status" value="1"/>
</dbReference>
<accession>A0A6M1T7T7</accession>
<evidence type="ECO:0000313" key="2">
    <source>
        <dbReference type="EMBL" id="NGP78015.1"/>
    </source>
</evidence>
<dbReference type="Proteomes" id="UP000473278">
    <property type="component" value="Unassembled WGS sequence"/>
</dbReference>
<dbReference type="PIRSF" id="PIRSF004681">
    <property type="entry name" value="UCP004681"/>
    <property type="match status" value="1"/>
</dbReference>
<dbReference type="Gene3D" id="2.60.120.460">
    <property type="entry name" value="YjbQ-like"/>
    <property type="match status" value="1"/>
</dbReference>
<dbReference type="AlphaFoldDB" id="A0A6M1T7T7"/>
<proteinExistence type="inferred from homology"/>
<sequence length="145" mass="16327">MWKQKEISLSPKPRGYHIITEEIVSEVLEISEIETGLAHIFIKHTSASLTINENADPSVRRDFKSHFKRMVPEDTSLYEHTLEGPDDMTSHIKSSILGHSVSIPITNGKLNLGTWQGIYLCEHRNNGGRRKVVVTLNGATYSTEN</sequence>
<dbReference type="RefSeq" id="WP_165143750.1">
    <property type="nucleotide sequence ID" value="NZ_JAALLT010000005.1"/>
</dbReference>
<dbReference type="InterPro" id="IPR035917">
    <property type="entry name" value="YjbQ-like_sf"/>
</dbReference>
<gene>
    <name evidence="2" type="ORF">G3570_15300</name>
</gene>
<reference evidence="2 3" key="1">
    <citation type="submission" date="2020-02" db="EMBL/GenBank/DDBJ databases">
        <title>Balneolaceae bacterium YR4-1, complete genome.</title>
        <authorList>
            <person name="Li Y."/>
            <person name="Wu S."/>
        </authorList>
    </citation>
    <scope>NUCLEOTIDE SEQUENCE [LARGE SCALE GENOMIC DNA]</scope>
    <source>
        <strain evidence="2 3">YR4-1</strain>
    </source>
</reference>
<organism evidence="2 3">
    <name type="scientific">Halalkalibaculum roseum</name>
    <dbReference type="NCBI Taxonomy" id="2709311"/>
    <lineage>
        <taxon>Bacteria</taxon>
        <taxon>Pseudomonadati</taxon>
        <taxon>Balneolota</taxon>
        <taxon>Balneolia</taxon>
        <taxon>Balneolales</taxon>
        <taxon>Balneolaceae</taxon>
        <taxon>Halalkalibaculum</taxon>
    </lineage>
</organism>
<dbReference type="PANTHER" id="PTHR30615:SF8">
    <property type="entry name" value="UPF0047 PROTEIN C4A8.02C"/>
    <property type="match status" value="1"/>
</dbReference>
<protein>
    <submittedName>
        <fullName evidence="2">YjbQ family protein</fullName>
    </submittedName>
</protein>
<dbReference type="PROSITE" id="PS01314">
    <property type="entry name" value="UPF0047"/>
    <property type="match status" value="1"/>
</dbReference>
<evidence type="ECO:0000313" key="3">
    <source>
        <dbReference type="Proteomes" id="UP000473278"/>
    </source>
</evidence>
<comment type="caution">
    <text evidence="2">The sequence shown here is derived from an EMBL/GenBank/DDBJ whole genome shotgun (WGS) entry which is preliminary data.</text>
</comment>
<dbReference type="NCBIfam" id="TIGR00149">
    <property type="entry name" value="TIGR00149_YjbQ"/>
    <property type="match status" value="1"/>
</dbReference>
<dbReference type="EMBL" id="JAALLT010000005">
    <property type="protein sequence ID" value="NGP78015.1"/>
    <property type="molecule type" value="Genomic_DNA"/>
</dbReference>
<dbReference type="Pfam" id="PF01894">
    <property type="entry name" value="YjbQ"/>
    <property type="match status" value="1"/>
</dbReference>
<name>A0A6M1T7T7_9BACT</name>
<dbReference type="PANTHER" id="PTHR30615">
    <property type="entry name" value="UNCHARACTERIZED PROTEIN YJBQ-RELATED"/>
    <property type="match status" value="1"/>
</dbReference>
<dbReference type="InterPro" id="IPR001602">
    <property type="entry name" value="UPF0047_YjbQ-like"/>
</dbReference>
<comment type="similarity">
    <text evidence="1">Belongs to the UPF0047 family.</text>
</comment>
<keyword evidence="3" id="KW-1185">Reference proteome</keyword>
<evidence type="ECO:0000256" key="1">
    <source>
        <dbReference type="ARBA" id="ARBA00005534"/>
    </source>
</evidence>